<sequence>MVREFYANWAPEARSHYVTVRGRNVPITPTCINDILGTPEDTDPLVLIGLNICPPYQAIRHILCGPQSIAQWTKHSVKRYHQSLPYAHMLWETHVWMKVVMNCLIPGLHYNDITRDRVCLVYALMTGIPEEHLDYMAPLYPVPVDITRTKGSYTEFGPTLTTVERHMRYELIMERMYGLEMLRHQNGYHASTDMQLGEVVRRYPLNDHAKALLGIGPEFRKPIENYIPTDEAHARTSLDVDSDSEEDIYPAKAGDEADRDDAMKG</sequence>
<evidence type="ECO:0000256" key="1">
    <source>
        <dbReference type="SAM" id="MobiDB-lite"/>
    </source>
</evidence>
<dbReference type="Pfam" id="PF20167">
    <property type="entry name" value="Transposase_32"/>
    <property type="match status" value="1"/>
</dbReference>
<proteinExistence type="predicted"/>
<dbReference type="HOGENOM" id="CLU_043094_0_0_1"/>
<dbReference type="PaxDb" id="4113-PGSC0003DMT400088378"/>
<reference evidence="4" key="1">
    <citation type="journal article" date="2011" name="Nature">
        <title>Genome sequence and analysis of the tuber crop potato.</title>
        <authorList>
            <consortium name="The Potato Genome Sequencing Consortium"/>
        </authorList>
    </citation>
    <scope>NUCLEOTIDE SEQUENCE [LARGE SCALE GENOMIC DNA]</scope>
    <source>
        <strain evidence="4">cv. DM1-3 516 R44</strain>
    </source>
</reference>
<evidence type="ECO:0000313" key="4">
    <source>
        <dbReference type="Proteomes" id="UP000011115"/>
    </source>
</evidence>
<feature type="compositionally biased region" description="Basic and acidic residues" evidence="1">
    <location>
        <begin position="253"/>
        <end position="265"/>
    </location>
</feature>
<dbReference type="EnsemblPlants" id="PGSC0003DMT400088378">
    <property type="protein sequence ID" value="PGSC0003DMT400088378"/>
    <property type="gene ID" value="PGSC0003DMG400037949"/>
</dbReference>
<feature type="domain" description="Putative plant transposon protein" evidence="2">
    <location>
        <begin position="1"/>
        <end position="129"/>
    </location>
</feature>
<dbReference type="AlphaFoldDB" id="M1DFU7"/>
<keyword evidence="4" id="KW-1185">Reference proteome</keyword>
<name>M1DFU7_SOLTU</name>
<feature type="region of interest" description="Disordered" evidence="1">
    <location>
        <begin position="230"/>
        <end position="265"/>
    </location>
</feature>
<dbReference type="InterPro" id="IPR046796">
    <property type="entry name" value="Transposase_32_dom"/>
</dbReference>
<evidence type="ECO:0000259" key="2">
    <source>
        <dbReference type="Pfam" id="PF20167"/>
    </source>
</evidence>
<organism evidence="3 4">
    <name type="scientific">Solanum tuberosum</name>
    <name type="common">Potato</name>
    <dbReference type="NCBI Taxonomy" id="4113"/>
    <lineage>
        <taxon>Eukaryota</taxon>
        <taxon>Viridiplantae</taxon>
        <taxon>Streptophyta</taxon>
        <taxon>Embryophyta</taxon>
        <taxon>Tracheophyta</taxon>
        <taxon>Spermatophyta</taxon>
        <taxon>Magnoliopsida</taxon>
        <taxon>eudicotyledons</taxon>
        <taxon>Gunneridae</taxon>
        <taxon>Pentapetalae</taxon>
        <taxon>asterids</taxon>
        <taxon>lamiids</taxon>
        <taxon>Solanales</taxon>
        <taxon>Solanaceae</taxon>
        <taxon>Solanoideae</taxon>
        <taxon>Solaneae</taxon>
        <taxon>Solanum</taxon>
    </lineage>
</organism>
<protein>
    <recommendedName>
        <fullName evidence="2">Putative plant transposon protein domain-containing protein</fullName>
    </recommendedName>
</protein>
<evidence type="ECO:0000313" key="3">
    <source>
        <dbReference type="EnsemblPlants" id="PGSC0003DMT400088378"/>
    </source>
</evidence>
<dbReference type="Proteomes" id="UP000011115">
    <property type="component" value="Unassembled WGS sequence"/>
</dbReference>
<dbReference type="eggNOG" id="ENOG502SWIN">
    <property type="taxonomic scope" value="Eukaryota"/>
</dbReference>
<accession>M1DFU7</accession>
<dbReference type="Gramene" id="PGSC0003DMT400088378">
    <property type="protein sequence ID" value="PGSC0003DMT400088378"/>
    <property type="gene ID" value="PGSC0003DMG400037949"/>
</dbReference>
<dbReference type="InParanoid" id="M1DFU7"/>
<reference evidence="3" key="2">
    <citation type="submission" date="2015-06" db="UniProtKB">
        <authorList>
            <consortium name="EnsemblPlants"/>
        </authorList>
    </citation>
    <scope>IDENTIFICATION</scope>
    <source>
        <strain evidence="3">DM1-3 516 R44</strain>
    </source>
</reference>